<evidence type="ECO:0000313" key="3">
    <source>
        <dbReference type="Proteomes" id="UP001604336"/>
    </source>
</evidence>
<dbReference type="AlphaFoldDB" id="A0ABD1TX40"/>
<protein>
    <submittedName>
        <fullName evidence="2">Uncharacterized protein</fullName>
    </submittedName>
</protein>
<organism evidence="2 3">
    <name type="scientific">Abeliophyllum distichum</name>
    <dbReference type="NCBI Taxonomy" id="126358"/>
    <lineage>
        <taxon>Eukaryota</taxon>
        <taxon>Viridiplantae</taxon>
        <taxon>Streptophyta</taxon>
        <taxon>Embryophyta</taxon>
        <taxon>Tracheophyta</taxon>
        <taxon>Spermatophyta</taxon>
        <taxon>Magnoliopsida</taxon>
        <taxon>eudicotyledons</taxon>
        <taxon>Gunneridae</taxon>
        <taxon>Pentapetalae</taxon>
        <taxon>asterids</taxon>
        <taxon>lamiids</taxon>
        <taxon>Lamiales</taxon>
        <taxon>Oleaceae</taxon>
        <taxon>Forsythieae</taxon>
        <taxon>Abeliophyllum</taxon>
    </lineage>
</organism>
<proteinExistence type="predicted"/>
<evidence type="ECO:0000313" key="2">
    <source>
        <dbReference type="EMBL" id="KAL2517133.1"/>
    </source>
</evidence>
<dbReference type="EMBL" id="JBFOLK010000004">
    <property type="protein sequence ID" value="KAL2517133.1"/>
    <property type="molecule type" value="Genomic_DNA"/>
</dbReference>
<dbReference type="Proteomes" id="UP001604336">
    <property type="component" value="Unassembled WGS sequence"/>
</dbReference>
<keyword evidence="3" id="KW-1185">Reference proteome</keyword>
<name>A0ABD1TX40_9LAMI</name>
<sequence>MLPPICRQLEDDPPIYRDNTDNFTVEIHYRVIFYDKPNILAYEGRVVLFFDFLYPAWFTRDNLTLFLRSLGMDVLLDFYYRRPRITLGQELRRLESEDDVRQMLINRGESIELQPATHDGQVDEVGVETHDEHISVEKEEVGVETHDDEEITVEEGSLLVESDYKME</sequence>
<gene>
    <name evidence="2" type="ORF">Adt_13380</name>
</gene>
<feature type="region of interest" description="Disordered" evidence="1">
    <location>
        <begin position="133"/>
        <end position="167"/>
    </location>
</feature>
<comment type="caution">
    <text evidence="2">The sequence shown here is derived from an EMBL/GenBank/DDBJ whole genome shotgun (WGS) entry which is preliminary data.</text>
</comment>
<accession>A0ABD1TX40</accession>
<reference evidence="3" key="1">
    <citation type="submission" date="2024-07" db="EMBL/GenBank/DDBJ databases">
        <title>Two chromosome-level genome assemblies of Korean endemic species Abeliophyllum distichum and Forsythia ovata (Oleaceae).</title>
        <authorList>
            <person name="Jang H."/>
        </authorList>
    </citation>
    <scope>NUCLEOTIDE SEQUENCE [LARGE SCALE GENOMIC DNA]</scope>
</reference>
<feature type="compositionally biased region" description="Basic and acidic residues" evidence="1">
    <location>
        <begin position="133"/>
        <end position="145"/>
    </location>
</feature>
<evidence type="ECO:0000256" key="1">
    <source>
        <dbReference type="SAM" id="MobiDB-lite"/>
    </source>
</evidence>